<reference evidence="11" key="1">
    <citation type="submission" date="2020-11" db="EMBL/GenBank/DDBJ databases">
        <authorList>
            <person name="Tran Van P."/>
        </authorList>
    </citation>
    <scope>NUCLEOTIDE SEQUENCE</scope>
</reference>
<proteinExistence type="predicted"/>
<dbReference type="CDD" id="cd12236">
    <property type="entry name" value="RRM_snRNP70"/>
    <property type="match status" value="1"/>
</dbReference>
<feature type="compositionally biased region" description="Basic and acidic residues" evidence="9">
    <location>
        <begin position="75"/>
        <end position="88"/>
    </location>
</feature>
<dbReference type="Pfam" id="PF12220">
    <property type="entry name" value="U1snRNP70_N"/>
    <property type="match status" value="1"/>
</dbReference>
<dbReference type="GO" id="GO:0005685">
    <property type="term" value="C:U1 snRNP"/>
    <property type="evidence" value="ECO:0007669"/>
    <property type="project" value="TreeGrafter"/>
</dbReference>
<dbReference type="InterPro" id="IPR022023">
    <property type="entry name" value="U1snRNP70_N"/>
</dbReference>
<keyword evidence="7" id="KW-0687">Ribonucleoprotein</keyword>
<dbReference type="GO" id="GO:0016607">
    <property type="term" value="C:nuclear speck"/>
    <property type="evidence" value="ECO:0007669"/>
    <property type="project" value="UniProtKB-SubCell"/>
</dbReference>
<feature type="domain" description="RRM" evidence="10">
    <location>
        <begin position="138"/>
        <end position="216"/>
    </location>
</feature>
<feature type="compositionally biased region" description="Basic and acidic residues" evidence="9">
    <location>
        <begin position="305"/>
        <end position="315"/>
    </location>
</feature>
<dbReference type="FunFam" id="3.30.70.330:FF:000153">
    <property type="entry name" value="U1 small nuclear ribonucleoprotein 70 kDa"/>
    <property type="match status" value="1"/>
</dbReference>
<evidence type="ECO:0000256" key="7">
    <source>
        <dbReference type="ARBA" id="ARBA00023274"/>
    </source>
</evidence>
<feature type="compositionally biased region" description="Basic and acidic residues" evidence="9">
    <location>
        <begin position="265"/>
        <end position="276"/>
    </location>
</feature>
<gene>
    <name evidence="11" type="ORF">TCEB3V08_LOCUS7219</name>
</gene>
<dbReference type="GO" id="GO:0000398">
    <property type="term" value="P:mRNA splicing, via spliceosome"/>
    <property type="evidence" value="ECO:0007669"/>
    <property type="project" value="TreeGrafter"/>
</dbReference>
<sequence>MERRRTWPQERRRDELRDFRKRGETSDVVSKEERRATWPQEERRDEQRGLRKRGETSDVASGGEERRATWPQEGEETRGKIIYEDPKDTPPPTRVETREERLERRRRERAEQVAYKLEQEIAVWDPHSLPLATADPFKTLFVARINFDTSESKLRREFEVYGPIKKIVVTHNTVNGKPRGYAFIEYEHERDMHSAYKHADGKKIDGRRVLVDVERARTVKGWLPRRLDPIFCPSMLCDPRFRGVLIDDMVAVNTLAIEVKKLSDKSSLEPNVRDEQPSCSSSSSGLWSSFDSIPHTTQPSIDNNSEGKDYLNEPRVPRSTNPYIWWREEGGGLGGTRRGGPDVNIKHSGREDNERERERYRLEREREAARGAPERNADRDRDRRRSRSRERERLEREKRRKSRSRSRERKRRRSRERVKEKDPDIEEIERVERPPPRDRDRDRDRKRRRSRSRDRGAERDRERGDRDRKRERRDRDRGGEKGEREKERRPRSEEKDVRIKLEPPDDYPDYSNTNYEENYEESNVKYEQGEENYNEASGEAEPNGRYEADY</sequence>
<evidence type="ECO:0000256" key="9">
    <source>
        <dbReference type="SAM" id="MobiDB-lite"/>
    </source>
</evidence>
<feature type="compositionally biased region" description="Basic and acidic residues" evidence="9">
    <location>
        <begin position="1"/>
        <end position="56"/>
    </location>
</feature>
<evidence type="ECO:0000259" key="10">
    <source>
        <dbReference type="PROSITE" id="PS50102"/>
    </source>
</evidence>
<evidence type="ECO:0000256" key="2">
    <source>
        <dbReference type="ARBA" id="ARBA00004642"/>
    </source>
</evidence>
<feature type="compositionally biased region" description="Basic and acidic residues" evidence="9">
    <location>
        <begin position="453"/>
        <end position="503"/>
    </location>
</feature>
<dbReference type="GO" id="GO:0030619">
    <property type="term" value="F:U1 snRNA binding"/>
    <property type="evidence" value="ECO:0007669"/>
    <property type="project" value="InterPro"/>
</dbReference>
<dbReference type="GO" id="GO:0071004">
    <property type="term" value="C:U2-type prespliceosome"/>
    <property type="evidence" value="ECO:0007669"/>
    <property type="project" value="TreeGrafter"/>
</dbReference>
<dbReference type="AlphaFoldDB" id="A0A7R9CYP2"/>
<dbReference type="PROSITE" id="PS50102">
    <property type="entry name" value="RRM"/>
    <property type="match status" value="1"/>
</dbReference>
<feature type="region of interest" description="Disordered" evidence="9">
    <location>
        <begin position="265"/>
        <end position="315"/>
    </location>
</feature>
<evidence type="ECO:0000256" key="1">
    <source>
        <dbReference type="ARBA" id="ARBA00004324"/>
    </source>
</evidence>
<feature type="compositionally biased region" description="Basic and acidic residues" evidence="9">
    <location>
        <begin position="417"/>
        <end position="443"/>
    </location>
</feature>
<evidence type="ECO:0000256" key="6">
    <source>
        <dbReference type="ARBA" id="ARBA00023242"/>
    </source>
</evidence>
<dbReference type="Gene3D" id="3.30.70.330">
    <property type="match status" value="1"/>
</dbReference>
<evidence type="ECO:0000256" key="5">
    <source>
        <dbReference type="ARBA" id="ARBA00022884"/>
    </source>
</evidence>
<dbReference type="InterPro" id="IPR051183">
    <property type="entry name" value="U1_U11-U12_snRNP_70-35kDa"/>
</dbReference>
<evidence type="ECO:0000313" key="11">
    <source>
        <dbReference type="EMBL" id="CAD7403883.1"/>
    </source>
</evidence>
<evidence type="ECO:0000256" key="8">
    <source>
        <dbReference type="PROSITE-ProRule" id="PRU00176"/>
    </source>
</evidence>
<feature type="compositionally biased region" description="Low complexity" evidence="9">
    <location>
        <begin position="278"/>
        <end position="292"/>
    </location>
</feature>
<organism evidence="11">
    <name type="scientific">Timema cristinae</name>
    <name type="common">Walking stick</name>
    <dbReference type="NCBI Taxonomy" id="61476"/>
    <lineage>
        <taxon>Eukaryota</taxon>
        <taxon>Metazoa</taxon>
        <taxon>Ecdysozoa</taxon>
        <taxon>Arthropoda</taxon>
        <taxon>Hexapoda</taxon>
        <taxon>Insecta</taxon>
        <taxon>Pterygota</taxon>
        <taxon>Neoptera</taxon>
        <taxon>Polyneoptera</taxon>
        <taxon>Phasmatodea</taxon>
        <taxon>Timematodea</taxon>
        <taxon>Timematoidea</taxon>
        <taxon>Timematidae</taxon>
        <taxon>Timema</taxon>
    </lineage>
</organism>
<dbReference type="EMBL" id="OC318991">
    <property type="protein sequence ID" value="CAD7403883.1"/>
    <property type="molecule type" value="Genomic_DNA"/>
</dbReference>
<protein>
    <recommendedName>
        <fullName evidence="3">U1 small nuclear ribonucleoprotein 70 kDa</fullName>
    </recommendedName>
</protein>
<comment type="subcellular location">
    <subcellularLocation>
        <location evidence="1">Nucleus speckle</location>
    </subcellularLocation>
    <subcellularLocation>
        <location evidence="2">Nucleus</location>
        <location evidence="2">Nucleoplasm</location>
    </subcellularLocation>
</comment>
<keyword evidence="4" id="KW-0507">mRNA processing</keyword>
<feature type="compositionally biased region" description="Polar residues" evidence="9">
    <location>
        <begin position="294"/>
        <end position="304"/>
    </location>
</feature>
<name>A0A7R9CYP2_TIMCR</name>
<accession>A0A7R9CYP2</accession>
<dbReference type="SUPFAM" id="SSF54928">
    <property type="entry name" value="RNA-binding domain, RBD"/>
    <property type="match status" value="1"/>
</dbReference>
<evidence type="ECO:0000256" key="3">
    <source>
        <dbReference type="ARBA" id="ARBA00016996"/>
    </source>
</evidence>
<dbReference type="SMART" id="SM00360">
    <property type="entry name" value="RRM"/>
    <property type="match status" value="1"/>
</dbReference>
<dbReference type="GO" id="GO:0071011">
    <property type="term" value="C:precatalytic spliceosome"/>
    <property type="evidence" value="ECO:0007669"/>
    <property type="project" value="TreeGrafter"/>
</dbReference>
<keyword evidence="6" id="KW-0539">Nucleus</keyword>
<feature type="compositionally biased region" description="Basic and acidic residues" evidence="9">
    <location>
        <begin position="344"/>
        <end position="397"/>
    </location>
</feature>
<feature type="compositionally biased region" description="Basic residues" evidence="9">
    <location>
        <begin position="398"/>
        <end position="416"/>
    </location>
</feature>
<dbReference type="PANTHER" id="PTHR13952:SF5">
    <property type="entry name" value="U1 SMALL NUCLEAR RIBONUCLEOPROTEIN 70 KDA"/>
    <property type="match status" value="1"/>
</dbReference>
<keyword evidence="5 8" id="KW-0694">RNA-binding</keyword>
<evidence type="ECO:0000256" key="4">
    <source>
        <dbReference type="ARBA" id="ARBA00022664"/>
    </source>
</evidence>
<dbReference type="InterPro" id="IPR035979">
    <property type="entry name" value="RBD_domain_sf"/>
</dbReference>
<dbReference type="Pfam" id="PF00076">
    <property type="entry name" value="RRM_1"/>
    <property type="match status" value="1"/>
</dbReference>
<feature type="region of interest" description="Disordered" evidence="9">
    <location>
        <begin position="327"/>
        <end position="550"/>
    </location>
</feature>
<feature type="region of interest" description="Disordered" evidence="9">
    <location>
        <begin position="1"/>
        <end position="103"/>
    </location>
</feature>
<dbReference type="InterPro" id="IPR012677">
    <property type="entry name" value="Nucleotide-bd_a/b_plait_sf"/>
</dbReference>
<dbReference type="InterPro" id="IPR000504">
    <property type="entry name" value="RRM_dom"/>
</dbReference>
<dbReference type="GO" id="GO:0003729">
    <property type="term" value="F:mRNA binding"/>
    <property type="evidence" value="ECO:0007669"/>
    <property type="project" value="TreeGrafter"/>
</dbReference>
<dbReference type="PANTHER" id="PTHR13952">
    <property type="entry name" value="U1 SMALL NUCLEAR RIBONUCLEOPROTEIN 70 KD"/>
    <property type="match status" value="1"/>
</dbReference>
<dbReference type="InterPro" id="IPR034143">
    <property type="entry name" value="snRNP70_RRM"/>
</dbReference>